<accession>A0A9D4KRG8</accession>
<feature type="compositionally biased region" description="Acidic residues" evidence="6">
    <location>
        <begin position="190"/>
        <end position="209"/>
    </location>
</feature>
<dbReference type="PANTHER" id="PTHR22770">
    <property type="entry name" value="UBIQUITIN CONJUGATING ENZYME 7 INTERACTING PROTEIN-RELATED"/>
    <property type="match status" value="1"/>
</dbReference>
<dbReference type="PANTHER" id="PTHR22770:SF47">
    <property type="entry name" value="E3 UBIQUITIN-PROTEIN LIGASE RNF216"/>
    <property type="match status" value="1"/>
</dbReference>
<evidence type="ECO:0000256" key="4">
    <source>
        <dbReference type="ARBA" id="ARBA00022786"/>
    </source>
</evidence>
<keyword evidence="4" id="KW-0833">Ubl conjugation pathway</keyword>
<keyword evidence="3" id="KW-0863">Zinc-finger</keyword>
<protein>
    <recommendedName>
        <fullName evidence="7">E3 ubiquitin-protein ligase RNF216 RING finger HC subclass domain-containing protein</fullName>
    </recommendedName>
</protein>
<evidence type="ECO:0000256" key="5">
    <source>
        <dbReference type="ARBA" id="ARBA00022833"/>
    </source>
</evidence>
<dbReference type="InterPro" id="IPR013083">
    <property type="entry name" value="Znf_RING/FYVE/PHD"/>
</dbReference>
<reference evidence="8" key="2">
    <citation type="submission" date="2020-11" db="EMBL/GenBank/DDBJ databases">
        <authorList>
            <person name="McCartney M.A."/>
            <person name="Auch B."/>
            <person name="Kono T."/>
            <person name="Mallez S."/>
            <person name="Becker A."/>
            <person name="Gohl D.M."/>
            <person name="Silverstein K.A.T."/>
            <person name="Koren S."/>
            <person name="Bechman K.B."/>
            <person name="Herman A."/>
            <person name="Abrahante J.E."/>
            <person name="Garbe J."/>
        </authorList>
    </citation>
    <scope>NUCLEOTIDE SEQUENCE</scope>
    <source>
        <strain evidence="8">Duluth1</strain>
        <tissue evidence="8">Whole animal</tissue>
    </source>
</reference>
<name>A0A9D4KRG8_DREPO</name>
<dbReference type="InterPro" id="IPR047544">
    <property type="entry name" value="RING-HC_RBR_RNF216"/>
</dbReference>
<organism evidence="8 9">
    <name type="scientific">Dreissena polymorpha</name>
    <name type="common">Zebra mussel</name>
    <name type="synonym">Mytilus polymorpha</name>
    <dbReference type="NCBI Taxonomy" id="45954"/>
    <lineage>
        <taxon>Eukaryota</taxon>
        <taxon>Metazoa</taxon>
        <taxon>Spiralia</taxon>
        <taxon>Lophotrochozoa</taxon>
        <taxon>Mollusca</taxon>
        <taxon>Bivalvia</taxon>
        <taxon>Autobranchia</taxon>
        <taxon>Heteroconchia</taxon>
        <taxon>Euheterodonta</taxon>
        <taxon>Imparidentia</taxon>
        <taxon>Neoheterodontei</taxon>
        <taxon>Myida</taxon>
        <taxon>Dreissenoidea</taxon>
        <taxon>Dreissenidae</taxon>
        <taxon>Dreissena</taxon>
    </lineage>
</organism>
<reference evidence="8" key="1">
    <citation type="journal article" date="2019" name="bioRxiv">
        <title>The Genome of the Zebra Mussel, Dreissena polymorpha: A Resource for Invasive Species Research.</title>
        <authorList>
            <person name="McCartney M.A."/>
            <person name="Auch B."/>
            <person name="Kono T."/>
            <person name="Mallez S."/>
            <person name="Zhang Y."/>
            <person name="Obille A."/>
            <person name="Becker A."/>
            <person name="Abrahante J.E."/>
            <person name="Garbe J."/>
            <person name="Badalamenti J.P."/>
            <person name="Herman A."/>
            <person name="Mangelson H."/>
            <person name="Liachko I."/>
            <person name="Sullivan S."/>
            <person name="Sone E.D."/>
            <person name="Koren S."/>
            <person name="Silverstein K.A.T."/>
            <person name="Beckman K.B."/>
            <person name="Gohl D.M."/>
        </authorList>
    </citation>
    <scope>NUCLEOTIDE SEQUENCE</scope>
    <source>
        <strain evidence="8">Duluth1</strain>
        <tissue evidence="8">Whole animal</tissue>
    </source>
</reference>
<dbReference type="InterPro" id="IPR051628">
    <property type="entry name" value="LUBAC_E3_Ligases"/>
</dbReference>
<evidence type="ECO:0000259" key="7">
    <source>
        <dbReference type="Pfam" id="PF26191"/>
    </source>
</evidence>
<evidence type="ECO:0000313" key="9">
    <source>
        <dbReference type="Proteomes" id="UP000828390"/>
    </source>
</evidence>
<sequence>MREKQLQAARESRELMECGCCYDDECLFEDMAACADGHLFCKQCVVRSSEAACLTVLKDMLKDSVKVFDSDFPLHMLQDILKPSLFSLVLRKLQEEELRQADIADLVSCPFCSFATIMPNQEDRGIMQEPNHVPLRCNEVEKQGVTNIRTYIETKDVPTLQEKVKHNEMCAWNVVHNPFNPNNNKSNENNYEEDDYNYEEDDYDDDEYM</sequence>
<evidence type="ECO:0000313" key="8">
    <source>
        <dbReference type="EMBL" id="KAH3844329.1"/>
    </source>
</evidence>
<feature type="domain" description="E3 ubiquitin-protein ligase RNF216 RING finger HC subclass" evidence="7">
    <location>
        <begin position="15"/>
        <end position="52"/>
    </location>
</feature>
<dbReference type="AlphaFoldDB" id="A0A9D4KRG8"/>
<keyword evidence="2" id="KW-0479">Metal-binding</keyword>
<evidence type="ECO:0000256" key="2">
    <source>
        <dbReference type="ARBA" id="ARBA00022723"/>
    </source>
</evidence>
<gene>
    <name evidence="8" type="ORF">DPMN_086587</name>
</gene>
<dbReference type="Gene3D" id="3.30.40.10">
    <property type="entry name" value="Zinc/RING finger domain, C3HC4 (zinc finger)"/>
    <property type="match status" value="1"/>
</dbReference>
<proteinExistence type="predicted"/>
<keyword evidence="9" id="KW-1185">Reference proteome</keyword>
<comment type="caution">
    <text evidence="8">The sequence shown here is derived from an EMBL/GenBank/DDBJ whole genome shotgun (WGS) entry which is preliminary data.</text>
</comment>
<dbReference type="Proteomes" id="UP000828390">
    <property type="component" value="Unassembled WGS sequence"/>
</dbReference>
<dbReference type="EMBL" id="JAIWYP010000003">
    <property type="protein sequence ID" value="KAH3844329.1"/>
    <property type="molecule type" value="Genomic_DNA"/>
</dbReference>
<evidence type="ECO:0000256" key="3">
    <source>
        <dbReference type="ARBA" id="ARBA00022771"/>
    </source>
</evidence>
<keyword evidence="5" id="KW-0862">Zinc</keyword>
<feature type="region of interest" description="Disordered" evidence="6">
    <location>
        <begin position="177"/>
        <end position="209"/>
    </location>
</feature>
<comment type="pathway">
    <text evidence="1">Protein modification; protein ubiquitination.</text>
</comment>
<dbReference type="GO" id="GO:0008270">
    <property type="term" value="F:zinc ion binding"/>
    <property type="evidence" value="ECO:0007669"/>
    <property type="project" value="UniProtKB-KW"/>
</dbReference>
<dbReference type="Pfam" id="PF26191">
    <property type="entry name" value="RING-HC_RBR_RNF216"/>
    <property type="match status" value="1"/>
</dbReference>
<evidence type="ECO:0000256" key="6">
    <source>
        <dbReference type="SAM" id="MobiDB-lite"/>
    </source>
</evidence>
<evidence type="ECO:0000256" key="1">
    <source>
        <dbReference type="ARBA" id="ARBA00004906"/>
    </source>
</evidence>